<keyword evidence="1" id="KW-0472">Membrane</keyword>
<evidence type="ECO:0000256" key="1">
    <source>
        <dbReference type="SAM" id="Phobius"/>
    </source>
</evidence>
<comment type="caution">
    <text evidence="2">The sequence shown here is derived from an EMBL/GenBank/DDBJ whole genome shotgun (WGS) entry which is preliminary data.</text>
</comment>
<keyword evidence="1" id="KW-0812">Transmembrane</keyword>
<feature type="transmembrane region" description="Helical" evidence="1">
    <location>
        <begin position="35"/>
        <end position="55"/>
    </location>
</feature>
<name>A0A5M6DKZ2_9BACT</name>
<evidence type="ECO:0000313" key="3">
    <source>
        <dbReference type="Proteomes" id="UP000323426"/>
    </source>
</evidence>
<accession>A0A5M6DKZ2</accession>
<organism evidence="2 3">
    <name type="scientific">Adhaeribacter rhizoryzae</name>
    <dbReference type="NCBI Taxonomy" id="2607907"/>
    <lineage>
        <taxon>Bacteria</taxon>
        <taxon>Pseudomonadati</taxon>
        <taxon>Bacteroidota</taxon>
        <taxon>Cytophagia</taxon>
        <taxon>Cytophagales</taxon>
        <taxon>Hymenobacteraceae</taxon>
        <taxon>Adhaeribacter</taxon>
    </lineage>
</organism>
<keyword evidence="3" id="KW-1185">Reference proteome</keyword>
<dbReference type="EMBL" id="VWSF01000003">
    <property type="protein sequence ID" value="KAA5548217.1"/>
    <property type="molecule type" value="Genomic_DNA"/>
</dbReference>
<proteinExistence type="predicted"/>
<dbReference type="RefSeq" id="WP_150087350.1">
    <property type="nucleotide sequence ID" value="NZ_VWSF01000003.1"/>
</dbReference>
<dbReference type="InterPro" id="IPR025250">
    <property type="entry name" value="DUF4199"/>
</dbReference>
<dbReference type="AlphaFoldDB" id="A0A5M6DKZ2"/>
<feature type="transmembrane region" description="Helical" evidence="1">
    <location>
        <begin position="142"/>
        <end position="160"/>
    </location>
</feature>
<feature type="transmembrane region" description="Helical" evidence="1">
    <location>
        <begin position="7"/>
        <end position="29"/>
    </location>
</feature>
<gene>
    <name evidence="2" type="ORF">F0145_05665</name>
</gene>
<protein>
    <submittedName>
        <fullName evidence="2">DUF4199 domain-containing protein</fullName>
    </submittedName>
</protein>
<dbReference type="Pfam" id="PF13858">
    <property type="entry name" value="DUF4199"/>
    <property type="match status" value="1"/>
</dbReference>
<dbReference type="Proteomes" id="UP000323426">
    <property type="component" value="Unassembled WGS sequence"/>
</dbReference>
<keyword evidence="1" id="KW-1133">Transmembrane helix</keyword>
<evidence type="ECO:0000313" key="2">
    <source>
        <dbReference type="EMBL" id="KAA5548217.1"/>
    </source>
</evidence>
<reference evidence="2 3" key="1">
    <citation type="submission" date="2019-09" db="EMBL/GenBank/DDBJ databases">
        <title>Genome sequence and assembly of Adhaeribacter sp.</title>
        <authorList>
            <person name="Chhetri G."/>
        </authorList>
    </citation>
    <scope>NUCLEOTIDE SEQUENCE [LARGE SCALE GENOMIC DNA]</scope>
    <source>
        <strain evidence="2 3">DK36</strain>
    </source>
</reference>
<sequence>MKTLAISGIITGLVISGWMYLEFLAGFHGSAVGRYTGFAALIFTILGIFFGIRAYRIKERAGQMNFWQGVLAGVVISVFAGLITAIFTFVYFSYINPDFVDYMVNLNRQTLEQHGATDVQVQSNEIVTRELFQPLPQALRAFGGYVAAGSLFSLIIAGLLKTKRQDAP</sequence>
<feature type="transmembrane region" description="Helical" evidence="1">
    <location>
        <begin position="67"/>
        <end position="94"/>
    </location>
</feature>